<feature type="transmembrane region" description="Helical" evidence="1">
    <location>
        <begin position="57"/>
        <end position="77"/>
    </location>
</feature>
<gene>
    <name evidence="2" type="ORF">N6H18_07510</name>
</gene>
<reference evidence="2" key="1">
    <citation type="submission" date="2022-09" db="EMBL/GenBank/DDBJ databases">
        <title>Comparative genomics and taxonomic characterization of three novel marine species of genus Reichenbachiella exhibiting antioxidant and polysaccharide degradation activities.</title>
        <authorList>
            <person name="Muhammad N."/>
            <person name="Lee Y.-J."/>
            <person name="Ko J."/>
            <person name="Kim S.-G."/>
        </authorList>
    </citation>
    <scope>NUCLEOTIDE SEQUENCE</scope>
    <source>
        <strain evidence="2">BKB1-1</strain>
    </source>
</reference>
<dbReference type="EMBL" id="CP106679">
    <property type="protein sequence ID" value="UXP33794.1"/>
    <property type="molecule type" value="Genomic_DNA"/>
</dbReference>
<dbReference type="Proteomes" id="UP001065174">
    <property type="component" value="Chromosome"/>
</dbReference>
<keyword evidence="1" id="KW-0812">Transmembrane</keyword>
<feature type="transmembrane region" description="Helical" evidence="1">
    <location>
        <begin position="16"/>
        <end position="37"/>
    </location>
</feature>
<dbReference type="RefSeq" id="WP_262311220.1">
    <property type="nucleotide sequence ID" value="NZ_CP106679.1"/>
</dbReference>
<keyword evidence="3" id="KW-1185">Reference proteome</keyword>
<evidence type="ECO:0000256" key="1">
    <source>
        <dbReference type="SAM" id="Phobius"/>
    </source>
</evidence>
<sequence length="157" mass="18486">MRLFEKKFSEISPWSLLWLLATIFGNPIYNVIVYLILIQVGAYIEVSTNVTLVSQSYFILFLLIIFGVRYVAYRIFYVVRLKDQMNTAFFVEAFLERHKFQVVGMVTFLMWTHEVEGNIAGFIYFPVTILLTLSVSIVTLNRLLKMRKYLDKFKART</sequence>
<name>A0ABY6CV64_9BACT</name>
<keyword evidence="1" id="KW-0472">Membrane</keyword>
<accession>A0ABY6CV64</accession>
<evidence type="ECO:0000313" key="2">
    <source>
        <dbReference type="EMBL" id="UXP33794.1"/>
    </source>
</evidence>
<evidence type="ECO:0000313" key="3">
    <source>
        <dbReference type="Proteomes" id="UP001065174"/>
    </source>
</evidence>
<keyword evidence="1" id="KW-1133">Transmembrane helix</keyword>
<feature type="transmembrane region" description="Helical" evidence="1">
    <location>
        <begin position="123"/>
        <end position="144"/>
    </location>
</feature>
<proteinExistence type="predicted"/>
<protein>
    <submittedName>
        <fullName evidence="2">Uncharacterized protein</fullName>
    </submittedName>
</protein>
<organism evidence="2 3">
    <name type="scientific">Reichenbachiella agarivorans</name>
    <dbReference type="NCBI Taxonomy" id="2979464"/>
    <lineage>
        <taxon>Bacteria</taxon>
        <taxon>Pseudomonadati</taxon>
        <taxon>Bacteroidota</taxon>
        <taxon>Cytophagia</taxon>
        <taxon>Cytophagales</taxon>
        <taxon>Reichenbachiellaceae</taxon>
        <taxon>Reichenbachiella</taxon>
    </lineage>
</organism>